<feature type="short sequence motif" description="Q motif" evidence="13">
    <location>
        <begin position="261"/>
        <end position="289"/>
    </location>
</feature>
<evidence type="ECO:0000313" key="19">
    <source>
        <dbReference type="Proteomes" id="UP000504630"/>
    </source>
</evidence>
<evidence type="ECO:0000256" key="14">
    <source>
        <dbReference type="RuleBase" id="RU365068"/>
    </source>
</evidence>
<evidence type="ECO:0000256" key="13">
    <source>
        <dbReference type="PROSITE-ProRule" id="PRU00552"/>
    </source>
</evidence>
<dbReference type="SMART" id="SM00487">
    <property type="entry name" value="DEXDc"/>
    <property type="match status" value="1"/>
</dbReference>
<evidence type="ECO:0000256" key="5">
    <source>
        <dbReference type="ARBA" id="ARBA00022806"/>
    </source>
</evidence>
<dbReference type="InterPro" id="IPR011545">
    <property type="entry name" value="DEAD/DEAH_box_helicase_dom"/>
</dbReference>
<dbReference type="AlphaFoldDB" id="A0A6J2S015"/>
<evidence type="ECO:0000259" key="17">
    <source>
        <dbReference type="PROSITE" id="PS51194"/>
    </source>
</evidence>
<feature type="compositionally biased region" description="Basic and acidic residues" evidence="15">
    <location>
        <begin position="155"/>
        <end position="166"/>
    </location>
</feature>
<dbReference type="EC" id="3.6.4.13" evidence="14"/>
<sequence length="924" mass="105223">MMKIRPRNKRMSSGLLKLKPAKRNIDVQGKWKAVELDPSIFSEEGLEGLVCFEELTDYSLLDSKKAAAKAEKEMLKEEEARKKKKKKKKTKKRKASEGEEGGEKVDVESKEEEKTAEPAKKKAKKKNKKLTAEESDQPDKTSVEVTQKDVAAGEEGGKDETPKEEASQDTAITSEPDAQSKPTKKSIKKKKKKKKKQKQQVKNENIPEAQPNQESPSESQRLEKDKSTQDKVPKPPKNKKQINNWTNAVRSGSDDKNADVSAWKDLFVPPPVLKALSSLGFSSPSPIQALVLPPAIRDRMDILGAAETGSGKTLAFGIPMIHAILEWRKSSEKPLDDDTESPTEVQSLYLPAVDESTIDEEEEQDDVEAEGEEGESITEEDQGDTDEHDSEDEQDDIEDEEDDIEDEQDDIEDEQDDIEEKDGDERRCVKVIENVEFGFETTAEAEEAAAGRRQPLLGLVLTPTRELAVQVKHHIDAIAKFTNIKTAIVVGGMAQQKQRRILNHRPEIVVATPGRLWDLIQERHPHLVNLRLLKCLVIDEADRMVERGHFAELDSLLEMLKTVHYNPKRQTFVFSATLTMACTLPKRVLQKKKKNLDQRNKLEVLMQKVGIKSKPKIVDLTRKEATVETLTETRIHCQKEEKDFYLYYFLLQYPGRTMVFANSIDCIKRLNSLLVILDRTPLPLHANMHQKQRLKNLERFAERESCVLLTTDVAARGLDIPNVQHVIHYQVPRTSETYVHRSGRTARATKEGLSLLLMGPDDMMNFKKIYRALGKDEDLPMFPIETKCMEAIKERVNLARRIEKIEFHNSREKHHNSWFRQAAKALEVDLDDDLLIGGARDEDGDREQQKVVKGMKKHLKHLISQPVFKRGIMTKYPTQMGRLSLSNMPLAGRESAITRVSMQEEKQKLKKGVPPQRRKEQQQQ</sequence>
<dbReference type="Pfam" id="PF00271">
    <property type="entry name" value="Helicase_C"/>
    <property type="match status" value="1"/>
</dbReference>
<feature type="compositionally biased region" description="Acidic residues" evidence="15">
    <location>
        <begin position="356"/>
        <end position="422"/>
    </location>
</feature>
<feature type="compositionally biased region" description="Basic and acidic residues" evidence="15">
    <location>
        <begin position="220"/>
        <end position="233"/>
    </location>
</feature>
<comment type="function">
    <text evidence="14">RNA helicase.</text>
</comment>
<protein>
    <recommendedName>
        <fullName evidence="14">ATP-dependent RNA helicase</fullName>
        <ecNumber evidence="14">3.6.4.13</ecNumber>
    </recommendedName>
</protein>
<evidence type="ECO:0000313" key="20">
    <source>
        <dbReference type="RefSeq" id="XP_029315925.1"/>
    </source>
</evidence>
<dbReference type="CTD" id="57062"/>
<dbReference type="InterPro" id="IPR014001">
    <property type="entry name" value="Helicase_ATP-bd"/>
</dbReference>
<keyword evidence="4 14" id="KW-0378">Hydrolase</keyword>
<dbReference type="GO" id="GO:0003723">
    <property type="term" value="F:RNA binding"/>
    <property type="evidence" value="ECO:0007669"/>
    <property type="project" value="UniProtKB-UniRule"/>
</dbReference>
<dbReference type="RefSeq" id="XP_029315926.1">
    <property type="nucleotide sequence ID" value="XM_029460066.1"/>
</dbReference>
<dbReference type="GO" id="GO:0016787">
    <property type="term" value="F:hydrolase activity"/>
    <property type="evidence" value="ECO:0007669"/>
    <property type="project" value="UniProtKB-KW"/>
</dbReference>
<accession>A0A6J2S015</accession>
<evidence type="ECO:0000256" key="10">
    <source>
        <dbReference type="ARBA" id="ARBA00047984"/>
    </source>
</evidence>
<evidence type="ECO:0000313" key="21">
    <source>
        <dbReference type="RefSeq" id="XP_029315926.1"/>
    </source>
</evidence>
<dbReference type="Gene3D" id="3.40.50.300">
    <property type="entry name" value="P-loop containing nucleotide triphosphate hydrolases"/>
    <property type="match status" value="3"/>
</dbReference>
<dbReference type="GeneID" id="115027044"/>
<dbReference type="SMART" id="SM00490">
    <property type="entry name" value="HELICc"/>
    <property type="match status" value="1"/>
</dbReference>
<keyword evidence="19" id="KW-1185">Reference proteome</keyword>
<dbReference type="InterPro" id="IPR000629">
    <property type="entry name" value="RNA-helicase_DEAD-box_CS"/>
</dbReference>
<dbReference type="CDD" id="cd17946">
    <property type="entry name" value="DEADc_DDX24"/>
    <property type="match status" value="1"/>
</dbReference>
<evidence type="ECO:0000256" key="12">
    <source>
        <dbReference type="ARBA" id="ARBA00064166"/>
    </source>
</evidence>
<evidence type="ECO:0000256" key="7">
    <source>
        <dbReference type="ARBA" id="ARBA00022884"/>
    </source>
</evidence>
<evidence type="ECO:0000259" key="18">
    <source>
        <dbReference type="PROSITE" id="PS51195"/>
    </source>
</evidence>
<feature type="compositionally biased region" description="Polar residues" evidence="15">
    <location>
        <begin position="168"/>
        <end position="177"/>
    </location>
</feature>
<evidence type="ECO:0000256" key="15">
    <source>
        <dbReference type="SAM" id="MobiDB-lite"/>
    </source>
</evidence>
<dbReference type="Pfam" id="PF00270">
    <property type="entry name" value="DEAD"/>
    <property type="match status" value="1"/>
</dbReference>
<evidence type="ECO:0000256" key="1">
    <source>
        <dbReference type="ARBA" id="ARBA00004123"/>
    </source>
</evidence>
<dbReference type="InterPro" id="IPR001650">
    <property type="entry name" value="Helicase_C-like"/>
</dbReference>
<keyword evidence="5 14" id="KW-0347">Helicase</keyword>
<feature type="domain" description="DEAD-box RNA helicase Q" evidence="18">
    <location>
        <begin position="261"/>
        <end position="289"/>
    </location>
</feature>
<dbReference type="GO" id="GO:0005634">
    <property type="term" value="C:nucleus"/>
    <property type="evidence" value="ECO:0007669"/>
    <property type="project" value="UniProtKB-SubCell"/>
</dbReference>
<dbReference type="SUPFAM" id="SSF52540">
    <property type="entry name" value="P-loop containing nucleoside triphosphate hydrolases"/>
    <property type="match status" value="2"/>
</dbReference>
<reference evidence="20 21" key="1">
    <citation type="submission" date="2025-04" db="UniProtKB">
        <authorList>
            <consortium name="RefSeq"/>
        </authorList>
    </citation>
    <scope>IDENTIFICATION</scope>
</reference>
<comment type="subcellular location">
    <subcellularLocation>
        <location evidence="1">Nucleus</location>
    </subcellularLocation>
</comment>
<comment type="subunit">
    <text evidence="12">Interacts with FADD. Interacts with RIPK1; this interaction disrupts RLR signaling activation of IFN-dependent transcription factor IRF7. Interacts with NIP7. Interacts with EP300; this interaction prevents TP53 acetylation mediated by EP300.</text>
</comment>
<feature type="compositionally biased region" description="Polar residues" evidence="15">
    <location>
        <begin position="210"/>
        <end position="219"/>
    </location>
</feature>
<gene>
    <name evidence="20 21" type="primary">ddx24</name>
</gene>
<feature type="region of interest" description="Disordered" evidence="15">
    <location>
        <begin position="332"/>
        <end position="425"/>
    </location>
</feature>
<dbReference type="GO" id="GO:0005524">
    <property type="term" value="F:ATP binding"/>
    <property type="evidence" value="ECO:0007669"/>
    <property type="project" value="UniProtKB-UniRule"/>
</dbReference>
<dbReference type="OrthoDB" id="4310724at2759"/>
<comment type="function">
    <text evidence="11">ATP-dependent RNA helicase that plays a role in various aspects of RNA metabolism including pre-mRNA splicing and is thereby involved in different biological processes such as cell cycle regulation or innate immunity. Plays an inhibitory role in TP53 transcriptional activity and subsequently in TP53 controlled cell growth arrest and senescence by inhibiting its EP300 mediated acetylation. Negatively regulates cytosolic RNA-mediated innate immune signaling at least in part by affecting RIPK1/IRF7 interactions. Alternatively, possesses antiviral activity by recognizing gammaherpesvirus transcripts in the context of lytic reactivation. Plays an essential role in cell cycle regulation in vascular smooth muscle cells by interacting with and regulating FANCA (Fanconi anemia complementation group A) mRNA.</text>
</comment>
<dbReference type="PROSITE" id="PS51192">
    <property type="entry name" value="HELICASE_ATP_BIND_1"/>
    <property type="match status" value="1"/>
</dbReference>
<keyword evidence="6 14" id="KW-0067">ATP-binding</keyword>
<feature type="domain" description="Helicase ATP-binding" evidence="16">
    <location>
        <begin position="293"/>
        <end position="596"/>
    </location>
</feature>
<organism evidence="19 21">
    <name type="scientific">Cottoperca gobio</name>
    <name type="common">Frogmouth</name>
    <name type="synonym">Aphritis gobio</name>
    <dbReference type="NCBI Taxonomy" id="56716"/>
    <lineage>
        <taxon>Eukaryota</taxon>
        <taxon>Metazoa</taxon>
        <taxon>Chordata</taxon>
        <taxon>Craniata</taxon>
        <taxon>Vertebrata</taxon>
        <taxon>Euteleostomi</taxon>
        <taxon>Actinopterygii</taxon>
        <taxon>Neopterygii</taxon>
        <taxon>Teleostei</taxon>
        <taxon>Neoteleostei</taxon>
        <taxon>Acanthomorphata</taxon>
        <taxon>Eupercaria</taxon>
        <taxon>Perciformes</taxon>
        <taxon>Notothenioidei</taxon>
        <taxon>Bovichtidae</taxon>
        <taxon>Cottoperca</taxon>
    </lineage>
</organism>
<feature type="region of interest" description="Disordered" evidence="15">
    <location>
        <begin position="901"/>
        <end position="924"/>
    </location>
</feature>
<evidence type="ECO:0000256" key="9">
    <source>
        <dbReference type="ARBA" id="ARBA00038457"/>
    </source>
</evidence>
<evidence type="ECO:0000256" key="3">
    <source>
        <dbReference type="ARBA" id="ARBA00022741"/>
    </source>
</evidence>
<dbReference type="Proteomes" id="UP000504630">
    <property type="component" value="Chromosome 22"/>
</dbReference>
<dbReference type="RefSeq" id="XP_029315925.1">
    <property type="nucleotide sequence ID" value="XM_029460065.1"/>
</dbReference>
<keyword evidence="7 14" id="KW-0694">RNA-binding</keyword>
<keyword evidence="8" id="KW-0539">Nucleus</keyword>
<name>A0A6J2S015_COTGO</name>
<evidence type="ECO:0000259" key="16">
    <source>
        <dbReference type="PROSITE" id="PS51192"/>
    </source>
</evidence>
<evidence type="ECO:0000256" key="8">
    <source>
        <dbReference type="ARBA" id="ARBA00023242"/>
    </source>
</evidence>
<dbReference type="FunFam" id="3.40.50.300:FF:001059">
    <property type="entry name" value="ATP-dependent RNA helicase DDX24"/>
    <property type="match status" value="1"/>
</dbReference>
<evidence type="ECO:0000256" key="4">
    <source>
        <dbReference type="ARBA" id="ARBA00022801"/>
    </source>
</evidence>
<evidence type="ECO:0000256" key="2">
    <source>
        <dbReference type="ARBA" id="ARBA00022553"/>
    </source>
</evidence>
<feature type="compositionally biased region" description="Basic residues" evidence="15">
    <location>
        <begin position="82"/>
        <end position="94"/>
    </location>
</feature>
<feature type="compositionally biased region" description="Basic residues" evidence="15">
    <location>
        <begin position="182"/>
        <end position="199"/>
    </location>
</feature>
<dbReference type="CDD" id="cd18787">
    <property type="entry name" value="SF2_C_DEAD"/>
    <property type="match status" value="1"/>
</dbReference>
<dbReference type="InterPro" id="IPR027417">
    <property type="entry name" value="P-loop_NTPase"/>
</dbReference>
<comment type="similarity">
    <text evidence="9">Belongs to the DEAD box helicase family. DDX24/MAK5 subfamily.</text>
</comment>
<feature type="domain" description="Helicase C-terminal" evidence="17">
    <location>
        <begin position="629"/>
        <end position="790"/>
    </location>
</feature>
<comment type="domain">
    <text evidence="14">The Q motif is unique to and characteristic of the DEAD box family of RNA helicases and controls ATP binding and hydrolysis.</text>
</comment>
<feature type="compositionally biased region" description="Basic and acidic residues" evidence="15">
    <location>
        <begin position="66"/>
        <end position="81"/>
    </location>
</feature>
<keyword evidence="2" id="KW-0597">Phosphoprotein</keyword>
<comment type="catalytic activity">
    <reaction evidence="10 14">
        <text>ATP + H2O = ADP + phosphate + H(+)</text>
        <dbReference type="Rhea" id="RHEA:13065"/>
        <dbReference type="ChEBI" id="CHEBI:15377"/>
        <dbReference type="ChEBI" id="CHEBI:15378"/>
        <dbReference type="ChEBI" id="CHEBI:30616"/>
        <dbReference type="ChEBI" id="CHEBI:43474"/>
        <dbReference type="ChEBI" id="CHEBI:456216"/>
        <dbReference type="EC" id="3.6.4.13"/>
    </reaction>
</comment>
<proteinExistence type="inferred from homology"/>
<feature type="compositionally biased region" description="Basic and acidic residues" evidence="15">
    <location>
        <begin position="95"/>
        <end position="120"/>
    </location>
</feature>
<dbReference type="PROSITE" id="PS00039">
    <property type="entry name" value="DEAD_ATP_HELICASE"/>
    <property type="match status" value="1"/>
</dbReference>
<feature type="compositionally biased region" description="Polar residues" evidence="15">
    <location>
        <begin position="241"/>
        <end position="250"/>
    </location>
</feature>
<dbReference type="KEGG" id="cgob:115027044"/>
<keyword evidence="3 14" id="KW-0547">Nucleotide-binding</keyword>
<dbReference type="InterPro" id="IPR014014">
    <property type="entry name" value="RNA_helicase_DEAD_Q_motif"/>
</dbReference>
<dbReference type="PANTHER" id="PTHR24031">
    <property type="entry name" value="RNA HELICASE"/>
    <property type="match status" value="1"/>
</dbReference>
<dbReference type="GO" id="GO:0003724">
    <property type="term" value="F:RNA helicase activity"/>
    <property type="evidence" value="ECO:0007669"/>
    <property type="project" value="UniProtKB-EC"/>
</dbReference>
<evidence type="ECO:0000256" key="6">
    <source>
        <dbReference type="ARBA" id="ARBA00022840"/>
    </source>
</evidence>
<feature type="region of interest" description="Disordered" evidence="15">
    <location>
        <begin position="66"/>
        <end position="257"/>
    </location>
</feature>
<dbReference type="PROSITE" id="PS51194">
    <property type="entry name" value="HELICASE_CTER"/>
    <property type="match status" value="1"/>
</dbReference>
<evidence type="ECO:0000256" key="11">
    <source>
        <dbReference type="ARBA" id="ARBA00054398"/>
    </source>
</evidence>
<dbReference type="PROSITE" id="PS51195">
    <property type="entry name" value="Q_MOTIF"/>
    <property type="match status" value="1"/>
</dbReference>